<evidence type="ECO:0000313" key="2">
    <source>
        <dbReference type="EMBL" id="MFD1982675.1"/>
    </source>
</evidence>
<dbReference type="EMBL" id="JBHUGZ010000006">
    <property type="protein sequence ID" value="MFD1982675.1"/>
    <property type="molecule type" value="Genomic_DNA"/>
</dbReference>
<dbReference type="Pfam" id="PF13302">
    <property type="entry name" value="Acetyltransf_3"/>
    <property type="match status" value="1"/>
</dbReference>
<protein>
    <submittedName>
        <fullName evidence="2">GNAT family N-acetyltransferase</fullName>
        <ecNumber evidence="2">2.3.-.-</ecNumber>
    </submittedName>
</protein>
<feature type="domain" description="N-acetyltransferase" evidence="1">
    <location>
        <begin position="23"/>
        <end position="174"/>
    </location>
</feature>
<dbReference type="InterPro" id="IPR000182">
    <property type="entry name" value="GNAT_dom"/>
</dbReference>
<organism evidence="2 3">
    <name type="scientific">Mesorhizobium newzealandense</name>
    <dbReference type="NCBI Taxonomy" id="1300302"/>
    <lineage>
        <taxon>Bacteria</taxon>
        <taxon>Pseudomonadati</taxon>
        <taxon>Pseudomonadota</taxon>
        <taxon>Alphaproteobacteria</taxon>
        <taxon>Hyphomicrobiales</taxon>
        <taxon>Phyllobacteriaceae</taxon>
        <taxon>Mesorhizobium</taxon>
    </lineage>
</organism>
<name>A0ABW4U8J1_9HYPH</name>
<dbReference type="PROSITE" id="PS51186">
    <property type="entry name" value="GNAT"/>
    <property type="match status" value="1"/>
</dbReference>
<evidence type="ECO:0000259" key="1">
    <source>
        <dbReference type="PROSITE" id="PS51186"/>
    </source>
</evidence>
<keyword evidence="2" id="KW-0808">Transferase</keyword>
<dbReference type="GO" id="GO:0016746">
    <property type="term" value="F:acyltransferase activity"/>
    <property type="evidence" value="ECO:0007669"/>
    <property type="project" value="UniProtKB-KW"/>
</dbReference>
<keyword evidence="2" id="KW-0012">Acyltransferase</keyword>
<reference evidence="3" key="1">
    <citation type="journal article" date="2019" name="Int. J. Syst. Evol. Microbiol.">
        <title>The Global Catalogue of Microorganisms (GCM) 10K type strain sequencing project: providing services to taxonomists for standard genome sequencing and annotation.</title>
        <authorList>
            <consortium name="The Broad Institute Genomics Platform"/>
            <consortium name="The Broad Institute Genome Sequencing Center for Infectious Disease"/>
            <person name="Wu L."/>
            <person name="Ma J."/>
        </authorList>
    </citation>
    <scope>NUCLEOTIDE SEQUENCE [LARGE SCALE GENOMIC DNA]</scope>
    <source>
        <strain evidence="3">CGMCC 1.16225</strain>
    </source>
</reference>
<keyword evidence="3" id="KW-1185">Reference proteome</keyword>
<comment type="caution">
    <text evidence="2">The sequence shown here is derived from an EMBL/GenBank/DDBJ whole genome shotgun (WGS) entry which is preliminary data.</text>
</comment>
<dbReference type="EC" id="2.3.-.-" evidence="2"/>
<dbReference type="PANTHER" id="PTHR43415:SF3">
    <property type="entry name" value="GNAT-FAMILY ACETYLTRANSFERASE"/>
    <property type="match status" value="1"/>
</dbReference>
<dbReference type="Proteomes" id="UP001597405">
    <property type="component" value="Unassembled WGS sequence"/>
</dbReference>
<evidence type="ECO:0000313" key="3">
    <source>
        <dbReference type="Proteomes" id="UP001597405"/>
    </source>
</evidence>
<accession>A0ABW4U8J1</accession>
<sequence>MTVPILEAMNIRLRPPCEADASSRLLLGRDMDIARMFGASLEDVRPITEEDAARWLKALAEHHYAWVIEHQGSFIGEIRLDGVDIRDRRASMAIGIFDPASLGRGLGSQAIMLLLKHAFGQMQLHRIGIRVLAYNKRAIRAYEKCGFVVEGRERESALVDGVWYDDLMMSLLAHEFHRKTESFEIDVRGPTE</sequence>
<proteinExistence type="predicted"/>
<dbReference type="PANTHER" id="PTHR43415">
    <property type="entry name" value="SPERMIDINE N(1)-ACETYLTRANSFERASE"/>
    <property type="match status" value="1"/>
</dbReference>
<dbReference type="SUPFAM" id="SSF55729">
    <property type="entry name" value="Acyl-CoA N-acyltransferases (Nat)"/>
    <property type="match status" value="1"/>
</dbReference>
<dbReference type="Gene3D" id="3.40.630.30">
    <property type="match status" value="1"/>
</dbReference>
<dbReference type="RefSeq" id="WP_379095843.1">
    <property type="nucleotide sequence ID" value="NZ_JBHUGZ010000006.1"/>
</dbReference>
<dbReference type="InterPro" id="IPR016181">
    <property type="entry name" value="Acyl_CoA_acyltransferase"/>
</dbReference>
<gene>
    <name evidence="2" type="ORF">ACFSOZ_08300</name>
</gene>